<reference evidence="2 3" key="1">
    <citation type="submission" date="2018-03" db="EMBL/GenBank/DDBJ databases">
        <title>Genomic Encyclopedia of Archaeal and Bacterial Type Strains, Phase II (KMG-II): from individual species to whole genera.</title>
        <authorList>
            <person name="Goeker M."/>
        </authorList>
    </citation>
    <scope>NUCLEOTIDE SEQUENCE [LARGE SCALE GENOMIC DNA]</scope>
    <source>
        <strain evidence="2 3">DSM 100212</strain>
    </source>
</reference>
<dbReference type="Pfam" id="PF02613">
    <property type="entry name" value="Nitrate_red_del"/>
    <property type="match status" value="1"/>
</dbReference>
<dbReference type="InterPro" id="IPR020945">
    <property type="entry name" value="DMSO/NO3_reduct_chaperone"/>
</dbReference>
<comment type="caution">
    <text evidence="2">The sequence shown here is derived from an EMBL/GenBank/DDBJ whole genome shotgun (WGS) entry which is preliminary data.</text>
</comment>
<accession>A0A2T0WWK0</accession>
<dbReference type="AlphaFoldDB" id="A0A2T0WWK0"/>
<gene>
    <name evidence="2" type="ORF">CLV74_10477</name>
</gene>
<dbReference type="PANTHER" id="PTHR34227">
    <property type="entry name" value="CHAPERONE PROTEIN YCDY"/>
    <property type="match status" value="1"/>
</dbReference>
<dbReference type="Gene3D" id="1.10.3480.10">
    <property type="entry name" value="TorD-like"/>
    <property type="match status" value="1"/>
</dbReference>
<evidence type="ECO:0000256" key="1">
    <source>
        <dbReference type="ARBA" id="ARBA00023186"/>
    </source>
</evidence>
<dbReference type="InterPro" id="IPR036411">
    <property type="entry name" value="TorD-like_sf"/>
</dbReference>
<dbReference type="EMBL" id="PVTQ01000004">
    <property type="protein sequence ID" value="PRY91065.1"/>
    <property type="molecule type" value="Genomic_DNA"/>
</dbReference>
<sequence>MTEAALKTEISAEDRMRVELYDFLAALLAAPPLDGLLRQCAKLTGDATLLGEAIGLLSKLAGKTTAPTAEREFNNLFIGMGRGELLPYASYYMTGFLNEKPLAQLRRDMAEYSIKRAPNVYEPEDNIASLMEMMAGLIDGRFGEPASLSQQQTFFSRHISPWAGHFFADLEGAKTSVFFVPVGTIGRHFMEIEREAFRLGGN</sequence>
<dbReference type="RefSeq" id="WP_106263597.1">
    <property type="nucleotide sequence ID" value="NZ_PVTQ01000004.1"/>
</dbReference>
<keyword evidence="3" id="KW-1185">Reference proteome</keyword>
<organism evidence="2 3">
    <name type="scientific">Donghicola tyrosinivorans</name>
    <dbReference type="NCBI Taxonomy" id="1652492"/>
    <lineage>
        <taxon>Bacteria</taxon>
        <taxon>Pseudomonadati</taxon>
        <taxon>Pseudomonadota</taxon>
        <taxon>Alphaproteobacteria</taxon>
        <taxon>Rhodobacterales</taxon>
        <taxon>Roseobacteraceae</taxon>
        <taxon>Donghicola</taxon>
    </lineage>
</organism>
<keyword evidence="1" id="KW-0143">Chaperone</keyword>
<protein>
    <submittedName>
        <fullName evidence="2">TorA maturation chaperone TorD</fullName>
    </submittedName>
</protein>
<dbReference type="SUPFAM" id="SSF89155">
    <property type="entry name" value="TorD-like"/>
    <property type="match status" value="1"/>
</dbReference>
<dbReference type="PANTHER" id="PTHR34227:SF1">
    <property type="entry name" value="DIMETHYL SULFOXIDE REDUCTASE CHAPERONE-RELATED"/>
    <property type="match status" value="1"/>
</dbReference>
<dbReference type="Proteomes" id="UP000238392">
    <property type="component" value="Unassembled WGS sequence"/>
</dbReference>
<evidence type="ECO:0000313" key="3">
    <source>
        <dbReference type="Proteomes" id="UP000238392"/>
    </source>
</evidence>
<dbReference type="InterPro" id="IPR050289">
    <property type="entry name" value="TorD/DmsD_chaperones"/>
</dbReference>
<proteinExistence type="predicted"/>
<name>A0A2T0WWK0_9RHOB</name>
<evidence type="ECO:0000313" key="2">
    <source>
        <dbReference type="EMBL" id="PRY91065.1"/>
    </source>
</evidence>
<dbReference type="OrthoDB" id="8526323at2"/>